<dbReference type="CDD" id="cd09628">
    <property type="entry name" value="DOMON_SDR_2_like"/>
    <property type="match status" value="1"/>
</dbReference>
<evidence type="ECO:0000256" key="1">
    <source>
        <dbReference type="ARBA" id="ARBA00001970"/>
    </source>
</evidence>
<evidence type="ECO:0000256" key="8">
    <source>
        <dbReference type="ARBA" id="ARBA00022859"/>
    </source>
</evidence>
<keyword evidence="14" id="KW-0325">Glycoprotein</keyword>
<dbReference type="PANTHER" id="PTHR45828">
    <property type="entry name" value="CYTOCHROME B561/FERRIC REDUCTASE TRANSMEMBRANE"/>
    <property type="match status" value="1"/>
</dbReference>
<evidence type="ECO:0000256" key="10">
    <source>
        <dbReference type="ARBA" id="ARBA00022989"/>
    </source>
</evidence>
<gene>
    <name evidence="19" type="ORF">QYM36_016524</name>
</gene>
<evidence type="ECO:0000256" key="12">
    <source>
        <dbReference type="ARBA" id="ARBA00023022"/>
    </source>
</evidence>
<dbReference type="InterPro" id="IPR005018">
    <property type="entry name" value="DOMON_domain"/>
</dbReference>
<feature type="transmembrane region" description="Helical" evidence="15">
    <location>
        <begin position="592"/>
        <end position="612"/>
    </location>
</feature>
<dbReference type="SMART" id="SM00665">
    <property type="entry name" value="B561"/>
    <property type="match status" value="1"/>
</dbReference>
<sequence>MRRWTPGTLVVIATASMTARGKLKLAIKSIAAKSIVASIFILHVEGFSRGAPDAACTHMIPGHGGSPKPLPAPFAIAADKVAINSGENVQVAIGSLPSSPGLFKGFLINARDATTNEVIGTFEVPLDDSGRLMKCSGGTQNGVTHANNARKQRVVLTWQSPANFEGDVVFRGTFVEDYSNYWVNVESERVRVSRSIPFDKAETPLPITTPELSIFTVASTTEKTWPPTTTKATTALLTTQKAKPTGTPLWSFTTTVKAEESVKSHPIYNGCGATKGCFGMPNGCINTGDCDIVASYSVKGDRYEFELRGLLEQASGGYLAIGFSQDAAMGDDTVTECLYKPSQVQNVDVFNSINKGKNNIPYSKQGAKLLSSSVEDGYMYCKFEREQNLGTDGVITDLAMKHHLLLSRGAISGDRISYHGQNKASSAEPISIASLSGVTSRSDVLIRVHGSMMIVAWIWAASCGILFARYFKQTWVGKQFMGKDLWFVFHRLLMVLVWSLTMISFIIIFSEIGGWSSIPSYINPHPILGCVTTGLAFVQPIMAYFRPHPGTSKRALFNWAHWFVGNAAHIVGVATIFLAIELPKAGFTGNPGVMYWLLGSYVAFHVTIHLIFSVHQCCQSSRDDDKDFALKEFSGHRNGIASFNMERKEDAPGSTLRKLLLALYILFVSAIGAALIAMVALSP</sequence>
<organism evidence="19 20">
    <name type="scientific">Artemia franciscana</name>
    <name type="common">Brine shrimp</name>
    <name type="synonym">Artemia sanfranciscana</name>
    <dbReference type="NCBI Taxonomy" id="6661"/>
    <lineage>
        <taxon>Eukaryota</taxon>
        <taxon>Metazoa</taxon>
        <taxon>Ecdysozoa</taxon>
        <taxon>Arthropoda</taxon>
        <taxon>Crustacea</taxon>
        <taxon>Branchiopoda</taxon>
        <taxon>Anostraca</taxon>
        <taxon>Artemiidae</taxon>
        <taxon>Artemia</taxon>
    </lineage>
</organism>
<feature type="transmembrane region" description="Helical" evidence="15">
    <location>
        <begin position="525"/>
        <end position="545"/>
    </location>
</feature>
<feature type="domain" description="DOMON" evidence="16">
    <location>
        <begin position="290"/>
        <end position="409"/>
    </location>
</feature>
<keyword evidence="12" id="KW-0044">Antibiotic</keyword>
<reference evidence="19" key="1">
    <citation type="submission" date="2023-07" db="EMBL/GenBank/DDBJ databases">
        <title>Chromosome-level genome assembly of Artemia franciscana.</title>
        <authorList>
            <person name="Jo E."/>
        </authorList>
    </citation>
    <scope>NUCLEOTIDE SEQUENCE</scope>
    <source>
        <tissue evidence="19">Whole body</tissue>
    </source>
</reference>
<evidence type="ECO:0000259" key="16">
    <source>
        <dbReference type="PROSITE" id="PS50836"/>
    </source>
</evidence>
<proteinExistence type="inferred from homology"/>
<evidence type="ECO:0000256" key="2">
    <source>
        <dbReference type="ARBA" id="ARBA00004141"/>
    </source>
</evidence>
<dbReference type="InterPro" id="IPR006593">
    <property type="entry name" value="Cyt_b561/ferric_Rdtase_TM"/>
</dbReference>
<dbReference type="AlphaFoldDB" id="A0AA88HCH1"/>
<dbReference type="GO" id="GO:0042832">
    <property type="term" value="P:defense response to protozoan"/>
    <property type="evidence" value="ECO:0007669"/>
    <property type="project" value="UniProtKB-ARBA"/>
</dbReference>
<comment type="similarity">
    <text evidence="4">Belongs to the FRRS1 family.</text>
</comment>
<dbReference type="Pfam" id="PF02014">
    <property type="entry name" value="Reeler"/>
    <property type="match status" value="1"/>
</dbReference>
<comment type="subcellular location">
    <subcellularLocation>
        <location evidence="2">Membrane</location>
        <topology evidence="2">Multi-pass membrane protein</topology>
    </subcellularLocation>
</comment>
<dbReference type="Pfam" id="PF03351">
    <property type="entry name" value="DOMON"/>
    <property type="match status" value="1"/>
</dbReference>
<dbReference type="FunFam" id="2.60.40.4060:FF:000003">
    <property type="entry name" value="Ferric chelate reductase 1"/>
    <property type="match status" value="1"/>
</dbReference>
<evidence type="ECO:0000256" key="14">
    <source>
        <dbReference type="ARBA" id="ARBA00023180"/>
    </source>
</evidence>
<dbReference type="EMBL" id="JAVRJZ010000020">
    <property type="protein sequence ID" value="KAK2706520.1"/>
    <property type="molecule type" value="Genomic_DNA"/>
</dbReference>
<evidence type="ECO:0000256" key="4">
    <source>
        <dbReference type="ARBA" id="ARBA00009195"/>
    </source>
</evidence>
<evidence type="ECO:0000259" key="18">
    <source>
        <dbReference type="PROSITE" id="PS51019"/>
    </source>
</evidence>
<comment type="caution">
    <text evidence="19">The sequence shown here is derived from an EMBL/GenBank/DDBJ whole genome shotgun (WGS) entry which is preliminary data.</text>
</comment>
<keyword evidence="13 15" id="KW-0472">Membrane</keyword>
<comment type="cofactor">
    <cofactor evidence="1">
        <name>heme b</name>
        <dbReference type="ChEBI" id="CHEBI:60344"/>
    </cofactor>
</comment>
<dbReference type="InterPro" id="IPR002861">
    <property type="entry name" value="Reeler_dom"/>
</dbReference>
<keyword evidence="8" id="KW-0391">Immunity</keyword>
<dbReference type="InterPro" id="IPR051237">
    <property type="entry name" value="Ferric-chelate_Red/DefProt"/>
</dbReference>
<dbReference type="PROSITE" id="PS50939">
    <property type="entry name" value="CYTOCHROME_B561"/>
    <property type="match status" value="1"/>
</dbReference>
<keyword evidence="7 15" id="KW-0812">Transmembrane</keyword>
<dbReference type="Gene3D" id="2.60.40.4060">
    <property type="entry name" value="Reeler domain"/>
    <property type="match status" value="1"/>
</dbReference>
<dbReference type="GO" id="GO:0042742">
    <property type="term" value="P:defense response to bacterium"/>
    <property type="evidence" value="ECO:0007669"/>
    <property type="project" value="UniProtKB-KW"/>
</dbReference>
<evidence type="ECO:0000256" key="3">
    <source>
        <dbReference type="ARBA" id="ARBA00008501"/>
    </source>
</evidence>
<dbReference type="PROSITE" id="PS51019">
    <property type="entry name" value="REELIN"/>
    <property type="match status" value="1"/>
</dbReference>
<accession>A0AA88HCH1</accession>
<keyword evidence="5" id="KW-0813">Transport</keyword>
<feature type="domain" description="Reelin" evidence="18">
    <location>
        <begin position="37"/>
        <end position="206"/>
    </location>
</feature>
<dbReference type="Proteomes" id="UP001187531">
    <property type="component" value="Unassembled WGS sequence"/>
</dbReference>
<evidence type="ECO:0000313" key="20">
    <source>
        <dbReference type="Proteomes" id="UP001187531"/>
    </source>
</evidence>
<keyword evidence="10 15" id="KW-1133">Transmembrane helix</keyword>
<keyword evidence="9" id="KW-0249">Electron transport</keyword>
<name>A0AA88HCH1_ARTSF</name>
<evidence type="ECO:0000256" key="6">
    <source>
        <dbReference type="ARBA" id="ARBA00022529"/>
    </source>
</evidence>
<dbReference type="InterPro" id="IPR042307">
    <property type="entry name" value="Reeler_sf"/>
</dbReference>
<keyword evidence="20" id="KW-1185">Reference proteome</keyword>
<feature type="transmembrane region" description="Helical" evidence="15">
    <location>
        <begin position="659"/>
        <end position="681"/>
    </location>
</feature>
<dbReference type="CDD" id="cd08544">
    <property type="entry name" value="Reeler"/>
    <property type="match status" value="1"/>
</dbReference>
<feature type="domain" description="Cytochrome b561" evidence="17">
    <location>
        <begin position="415"/>
        <end position="613"/>
    </location>
</feature>
<evidence type="ECO:0000256" key="9">
    <source>
        <dbReference type="ARBA" id="ARBA00022982"/>
    </source>
</evidence>
<evidence type="ECO:0008006" key="21">
    <source>
        <dbReference type="Google" id="ProtNLM"/>
    </source>
</evidence>
<evidence type="ECO:0000256" key="5">
    <source>
        <dbReference type="ARBA" id="ARBA00022448"/>
    </source>
</evidence>
<protein>
    <recommendedName>
        <fullName evidence="21">Ferric-chelate reductase 1</fullName>
    </recommendedName>
</protein>
<evidence type="ECO:0000259" key="17">
    <source>
        <dbReference type="PROSITE" id="PS50939"/>
    </source>
</evidence>
<dbReference type="PROSITE" id="PS50836">
    <property type="entry name" value="DOMON"/>
    <property type="match status" value="1"/>
</dbReference>
<dbReference type="CDD" id="cd08760">
    <property type="entry name" value="Cyt_b561_FRRS1_like"/>
    <property type="match status" value="1"/>
</dbReference>
<dbReference type="PANTHER" id="PTHR45828:SF36">
    <property type="entry name" value="REELIN DOMAIN-CONTAINING PROTEIN"/>
    <property type="match status" value="1"/>
</dbReference>
<comment type="similarity">
    <text evidence="3">Belongs to the insect defense protein family.</text>
</comment>
<evidence type="ECO:0000256" key="15">
    <source>
        <dbReference type="SAM" id="Phobius"/>
    </source>
</evidence>
<evidence type="ECO:0000256" key="7">
    <source>
        <dbReference type="ARBA" id="ARBA00022692"/>
    </source>
</evidence>
<evidence type="ECO:0000313" key="19">
    <source>
        <dbReference type="EMBL" id="KAK2706520.1"/>
    </source>
</evidence>
<keyword evidence="11" id="KW-0408">Iron</keyword>
<feature type="transmembrane region" description="Helical" evidence="15">
    <location>
        <begin position="450"/>
        <end position="471"/>
    </location>
</feature>
<evidence type="ECO:0000256" key="13">
    <source>
        <dbReference type="ARBA" id="ARBA00023136"/>
    </source>
</evidence>
<dbReference type="GO" id="GO:0016020">
    <property type="term" value="C:membrane"/>
    <property type="evidence" value="ECO:0007669"/>
    <property type="project" value="UniProtKB-SubCell"/>
</dbReference>
<dbReference type="Gene3D" id="1.20.120.1770">
    <property type="match status" value="1"/>
</dbReference>
<feature type="transmembrane region" description="Helical" evidence="15">
    <location>
        <begin position="492"/>
        <end position="513"/>
    </location>
</feature>
<dbReference type="GO" id="GO:0002376">
    <property type="term" value="P:immune system process"/>
    <property type="evidence" value="ECO:0007669"/>
    <property type="project" value="UniProtKB-KW"/>
</dbReference>
<feature type="transmembrane region" description="Helical" evidence="15">
    <location>
        <begin position="557"/>
        <end position="580"/>
    </location>
</feature>
<keyword evidence="6" id="KW-0929">Antimicrobial</keyword>
<evidence type="ECO:0000256" key="11">
    <source>
        <dbReference type="ARBA" id="ARBA00023004"/>
    </source>
</evidence>